<dbReference type="Proteomes" id="UP001177934">
    <property type="component" value="Chromosome"/>
</dbReference>
<feature type="chain" id="PRO_5043279433" evidence="1">
    <location>
        <begin position="21"/>
        <end position="288"/>
    </location>
</feature>
<dbReference type="AlphaFoldDB" id="A0AA95KMZ2"/>
<feature type="signal peptide" evidence="1">
    <location>
        <begin position="1"/>
        <end position="20"/>
    </location>
</feature>
<name>A0AA95KMZ2_9BACT</name>
<evidence type="ECO:0000256" key="1">
    <source>
        <dbReference type="SAM" id="SignalP"/>
    </source>
</evidence>
<dbReference type="EMBL" id="CP126056">
    <property type="protein sequence ID" value="WHX08557.1"/>
    <property type="molecule type" value="Genomic_DNA"/>
</dbReference>
<dbReference type="Pfam" id="PF06082">
    <property type="entry name" value="YjbH"/>
    <property type="match status" value="1"/>
</dbReference>
<evidence type="ECO:0000313" key="2">
    <source>
        <dbReference type="EMBL" id="WHX08557.1"/>
    </source>
</evidence>
<reference evidence="2" key="1">
    <citation type="journal article" date="2023" name="Nat. Commun.">
        <title>Identification of a novel Human Milk Oligosaccharides utilization cluster in the infant gut commensal Bacteroides dorei.</title>
        <authorList>
            <person name="Kijner S."/>
            <person name="Ennis D."/>
            <person name="Shmorak S."/>
            <person name="Florentin A."/>
            <person name="Yassour M."/>
        </authorList>
    </citation>
    <scope>NUCLEOTIDE SEQUENCE</scope>
    <source>
        <strain evidence="2">2</strain>
    </source>
</reference>
<evidence type="ECO:0000313" key="3">
    <source>
        <dbReference type="Proteomes" id="UP001177934"/>
    </source>
</evidence>
<dbReference type="RefSeq" id="WP_118038022.1">
    <property type="nucleotide sequence ID" value="NZ_CAXSLT010000003.1"/>
</dbReference>
<sequence>MKKLLLLLLSVIYFAEKGNAQTNYGTTGLMNMPTADMQRDKTFMLGGNWLNSHATVPRWWYDTWNYYINITLFPWLEVGYLCMGHKAVPTDYGNRSGYWVPSTYGKFVNQDRSFHFRLRVWKEGWWKAWTPQILVGANDVIGDSWSGGSLSKPSELNYGNGFLNRYYIAVSKHFQFDKAGTLGVHASWIYSNRFDNTLNDPAIGANFKLGLPNTSLLNKIANGANLMVEIVPGYTDVKEDLTFNPHGSKYQMNLGMEYSFWKDYINAVVELNRCKYFSGGLIFKVHLK</sequence>
<gene>
    <name evidence="2" type="ORF">QNN11_13655</name>
</gene>
<organism evidence="2 3">
    <name type="scientific">Phocaeicola dorei</name>
    <dbReference type="NCBI Taxonomy" id="357276"/>
    <lineage>
        <taxon>Bacteria</taxon>
        <taxon>Pseudomonadati</taxon>
        <taxon>Bacteroidota</taxon>
        <taxon>Bacteroidia</taxon>
        <taxon>Bacteroidales</taxon>
        <taxon>Bacteroidaceae</taxon>
        <taxon>Phocaeicola</taxon>
    </lineage>
</organism>
<dbReference type="InterPro" id="IPR010344">
    <property type="entry name" value="YbjH"/>
</dbReference>
<proteinExistence type="predicted"/>
<keyword evidence="1" id="KW-0732">Signal</keyword>
<protein>
    <submittedName>
        <fullName evidence="2">YjbH domain-containing protein</fullName>
    </submittedName>
</protein>
<accession>A0AA95KMZ2</accession>